<organism evidence="11 12">
    <name type="scientific">Aphanothece hegewaldii CCALA 016</name>
    <dbReference type="NCBI Taxonomy" id="2107694"/>
    <lineage>
        <taxon>Bacteria</taxon>
        <taxon>Bacillati</taxon>
        <taxon>Cyanobacteriota</taxon>
        <taxon>Cyanophyceae</taxon>
        <taxon>Oscillatoriophycideae</taxon>
        <taxon>Chroococcales</taxon>
        <taxon>Aphanothecaceae</taxon>
        <taxon>Aphanothece</taxon>
    </lineage>
</organism>
<dbReference type="GO" id="GO:0005945">
    <property type="term" value="C:6-phosphofructokinase complex"/>
    <property type="evidence" value="ECO:0007669"/>
    <property type="project" value="TreeGrafter"/>
</dbReference>
<comment type="caution">
    <text evidence="11">The sequence shown here is derived from an EMBL/GenBank/DDBJ whole genome shotgun (WGS) entry which is preliminary data.</text>
</comment>
<dbReference type="GO" id="GO:0061621">
    <property type="term" value="P:canonical glycolysis"/>
    <property type="evidence" value="ECO:0007669"/>
    <property type="project" value="TreeGrafter"/>
</dbReference>
<accession>A0A2T1LZL5</accession>
<evidence type="ECO:0000313" key="11">
    <source>
        <dbReference type="EMBL" id="PSF37827.1"/>
    </source>
</evidence>
<evidence type="ECO:0000313" key="12">
    <source>
        <dbReference type="Proteomes" id="UP000239001"/>
    </source>
</evidence>
<dbReference type="InterPro" id="IPR000023">
    <property type="entry name" value="Phosphofructokinase_dom"/>
</dbReference>
<evidence type="ECO:0000256" key="6">
    <source>
        <dbReference type="ARBA" id="ARBA00022777"/>
    </source>
</evidence>
<dbReference type="UniPathway" id="UPA00109">
    <property type="reaction ID" value="UER00182"/>
</dbReference>
<evidence type="ECO:0000256" key="7">
    <source>
        <dbReference type="ARBA" id="ARBA00022842"/>
    </source>
</evidence>
<comment type="pathway">
    <text evidence="2">Carbohydrate degradation; glycolysis; D-glyceraldehyde 3-phosphate and glycerone phosphate from D-glucose: step 3/4.</text>
</comment>
<dbReference type="OrthoDB" id="9802503at2"/>
<feature type="domain" description="Phosphofructokinase" evidence="10">
    <location>
        <begin position="21"/>
        <end position="338"/>
    </location>
</feature>
<proteinExistence type="inferred from homology"/>
<comment type="similarity">
    <text evidence="9">Belongs to the phosphofructokinase type A (PFKA) family.</text>
</comment>
<keyword evidence="5" id="KW-0479">Metal-binding</keyword>
<evidence type="ECO:0000256" key="4">
    <source>
        <dbReference type="ARBA" id="ARBA00022679"/>
    </source>
</evidence>
<dbReference type="AlphaFoldDB" id="A0A2T1LZL5"/>
<dbReference type="Proteomes" id="UP000239001">
    <property type="component" value="Unassembled WGS sequence"/>
</dbReference>
<evidence type="ECO:0000259" key="10">
    <source>
        <dbReference type="Pfam" id="PF00365"/>
    </source>
</evidence>
<dbReference type="InterPro" id="IPR022953">
    <property type="entry name" value="ATP_PFK"/>
</dbReference>
<keyword evidence="6 11" id="KW-0418">Kinase</keyword>
<dbReference type="GO" id="GO:0048029">
    <property type="term" value="F:monosaccharide binding"/>
    <property type="evidence" value="ECO:0007669"/>
    <property type="project" value="TreeGrafter"/>
</dbReference>
<reference evidence="11 12" key="1">
    <citation type="submission" date="2018-03" db="EMBL/GenBank/DDBJ databases">
        <title>The ancient ancestry and fast evolution of plastids.</title>
        <authorList>
            <person name="Moore K.R."/>
            <person name="Magnabosco C."/>
            <person name="Momper L."/>
            <person name="Gold D.A."/>
            <person name="Bosak T."/>
            <person name="Fournier G.P."/>
        </authorList>
    </citation>
    <scope>NUCLEOTIDE SEQUENCE [LARGE SCALE GENOMIC DNA]</scope>
    <source>
        <strain evidence="11 12">CCALA 016</strain>
    </source>
</reference>
<reference evidence="11 12" key="2">
    <citation type="submission" date="2018-03" db="EMBL/GenBank/DDBJ databases">
        <authorList>
            <person name="Keele B.F."/>
        </authorList>
    </citation>
    <scope>NUCLEOTIDE SEQUENCE [LARGE SCALE GENOMIC DNA]</scope>
    <source>
        <strain evidence="11 12">CCALA 016</strain>
    </source>
</reference>
<keyword evidence="3" id="KW-0963">Cytoplasm</keyword>
<keyword evidence="8" id="KW-0324">Glycolysis</keyword>
<evidence type="ECO:0000256" key="9">
    <source>
        <dbReference type="ARBA" id="ARBA00038478"/>
    </source>
</evidence>
<dbReference type="Gene3D" id="3.40.50.460">
    <property type="entry name" value="Phosphofructokinase domain"/>
    <property type="match status" value="1"/>
</dbReference>
<dbReference type="GO" id="GO:0042802">
    <property type="term" value="F:identical protein binding"/>
    <property type="evidence" value="ECO:0007669"/>
    <property type="project" value="TreeGrafter"/>
</dbReference>
<dbReference type="GO" id="GO:0046872">
    <property type="term" value="F:metal ion binding"/>
    <property type="evidence" value="ECO:0007669"/>
    <property type="project" value="UniProtKB-KW"/>
</dbReference>
<dbReference type="PANTHER" id="PTHR13697:SF52">
    <property type="entry name" value="ATP-DEPENDENT 6-PHOSPHOFRUCTOKINASE 3"/>
    <property type="match status" value="1"/>
</dbReference>
<dbReference type="Pfam" id="PF00365">
    <property type="entry name" value="PFK"/>
    <property type="match status" value="1"/>
</dbReference>
<dbReference type="Gene3D" id="3.40.50.450">
    <property type="match status" value="1"/>
</dbReference>
<dbReference type="PANTHER" id="PTHR13697">
    <property type="entry name" value="PHOSPHOFRUCTOKINASE"/>
    <property type="match status" value="1"/>
</dbReference>
<evidence type="ECO:0000256" key="5">
    <source>
        <dbReference type="ARBA" id="ARBA00022723"/>
    </source>
</evidence>
<dbReference type="GO" id="GO:0003872">
    <property type="term" value="F:6-phosphofructokinase activity"/>
    <property type="evidence" value="ECO:0007669"/>
    <property type="project" value="InterPro"/>
</dbReference>
<evidence type="ECO:0000256" key="8">
    <source>
        <dbReference type="ARBA" id="ARBA00023152"/>
    </source>
</evidence>
<keyword evidence="12" id="KW-1185">Reference proteome</keyword>
<dbReference type="GO" id="GO:0016208">
    <property type="term" value="F:AMP binding"/>
    <property type="evidence" value="ECO:0007669"/>
    <property type="project" value="TreeGrafter"/>
</dbReference>
<dbReference type="GO" id="GO:0006002">
    <property type="term" value="P:fructose 6-phosphate metabolic process"/>
    <property type="evidence" value="ECO:0007669"/>
    <property type="project" value="InterPro"/>
</dbReference>
<dbReference type="SUPFAM" id="SSF53784">
    <property type="entry name" value="Phosphofructokinase"/>
    <property type="match status" value="1"/>
</dbReference>
<comment type="cofactor">
    <cofactor evidence="1">
        <name>Mg(2+)</name>
        <dbReference type="ChEBI" id="CHEBI:18420"/>
    </cofactor>
</comment>
<keyword evidence="4" id="KW-0808">Transferase</keyword>
<dbReference type="InterPro" id="IPR035966">
    <property type="entry name" value="PKF_sf"/>
</dbReference>
<protein>
    <submittedName>
        <fullName evidence="11">6-phosphofructokinase</fullName>
    </submittedName>
</protein>
<dbReference type="PRINTS" id="PR00476">
    <property type="entry name" value="PHFRCTKINASE"/>
</dbReference>
<dbReference type="GO" id="GO:0070095">
    <property type="term" value="F:fructose-6-phosphate binding"/>
    <property type="evidence" value="ECO:0007669"/>
    <property type="project" value="TreeGrafter"/>
</dbReference>
<evidence type="ECO:0000256" key="2">
    <source>
        <dbReference type="ARBA" id="ARBA00004679"/>
    </source>
</evidence>
<sequence length="417" mass="46317">MYNIYSNTREYIVVSNQSRKKIGILTSGGDCPGLNAVIRAVVKASKLKDWDVYGIPYGTDGFIDIARGKYQPEDLILTKHGYNLPGILKGLDVLQFLSGSVLGSLSRGYTEHSEMTAAILRGYEILDLDVLIVIGGDGSLDIVHDLAEKGNWRLIAVPKTIDNDVPFTEWAVGFTTAVDIVTQALYDLTFTAASHERVMIVEVMGRDAGHLALHAGIAGGADIILIPELTPAINLDIIDGCCHQLEKLRSEGRQFAMIVISEGVRNEQNEREKYIGDYFARRLDEYSKVLCKVDHGFCHLNQMDLRVSVLGHLQRSRPPLSLDRLLATVFGIKAVELIEQEKYDQVVVWREGQVQSVSLKPIINIIKKCHAENRCAYPVDPDGFMVKTARSLGIYLGETNSCILPNTFNFEHLPVFV</sequence>
<name>A0A2T1LZL5_9CHRO</name>
<evidence type="ECO:0000256" key="3">
    <source>
        <dbReference type="ARBA" id="ARBA00022490"/>
    </source>
</evidence>
<dbReference type="EMBL" id="PXOH01000006">
    <property type="protein sequence ID" value="PSF37827.1"/>
    <property type="molecule type" value="Genomic_DNA"/>
</dbReference>
<gene>
    <name evidence="11" type="ORF">C7H19_07535</name>
</gene>
<evidence type="ECO:0000256" key="1">
    <source>
        <dbReference type="ARBA" id="ARBA00001946"/>
    </source>
</evidence>
<dbReference type="GO" id="GO:0030388">
    <property type="term" value="P:fructose 1,6-bisphosphate metabolic process"/>
    <property type="evidence" value="ECO:0007669"/>
    <property type="project" value="TreeGrafter"/>
</dbReference>
<keyword evidence="7" id="KW-0460">Magnesium</keyword>
<dbReference type="GO" id="GO:0005524">
    <property type="term" value="F:ATP binding"/>
    <property type="evidence" value="ECO:0007669"/>
    <property type="project" value="TreeGrafter"/>
</dbReference>
<dbReference type="NCBIfam" id="NF002872">
    <property type="entry name" value="PRK03202.1"/>
    <property type="match status" value="1"/>
</dbReference>